<name>K0TFV5_THAOC</name>
<evidence type="ECO:0000313" key="2">
    <source>
        <dbReference type="EMBL" id="EJK69412.1"/>
    </source>
</evidence>
<dbReference type="OrthoDB" id="406981at2759"/>
<evidence type="ECO:0000256" key="1">
    <source>
        <dbReference type="SAM" id="MobiDB-lite"/>
    </source>
</evidence>
<dbReference type="InterPro" id="IPR053259">
    <property type="entry name" value="Golvesin-related_Golgi"/>
</dbReference>
<protein>
    <submittedName>
        <fullName evidence="2">Uncharacterized protein</fullName>
    </submittedName>
</protein>
<gene>
    <name evidence="2" type="ORF">THAOC_09338</name>
</gene>
<feature type="region of interest" description="Disordered" evidence="1">
    <location>
        <begin position="233"/>
        <end position="261"/>
    </location>
</feature>
<feature type="compositionally biased region" description="Basic and acidic residues" evidence="1">
    <location>
        <begin position="245"/>
        <end position="260"/>
    </location>
</feature>
<dbReference type="AlphaFoldDB" id="K0TFV5"/>
<dbReference type="Gene3D" id="3.40.50.300">
    <property type="entry name" value="P-loop containing nucleotide triphosphate hydrolases"/>
    <property type="match status" value="1"/>
</dbReference>
<keyword evidence="3" id="KW-1185">Reference proteome</keyword>
<organism evidence="2 3">
    <name type="scientific">Thalassiosira oceanica</name>
    <name type="common">Marine diatom</name>
    <dbReference type="NCBI Taxonomy" id="159749"/>
    <lineage>
        <taxon>Eukaryota</taxon>
        <taxon>Sar</taxon>
        <taxon>Stramenopiles</taxon>
        <taxon>Ochrophyta</taxon>
        <taxon>Bacillariophyta</taxon>
        <taxon>Coscinodiscophyceae</taxon>
        <taxon>Thalassiosirophycidae</taxon>
        <taxon>Thalassiosirales</taxon>
        <taxon>Thalassiosiraceae</taxon>
        <taxon>Thalassiosira</taxon>
    </lineage>
</organism>
<comment type="caution">
    <text evidence="2">The sequence shown here is derived from an EMBL/GenBank/DDBJ whole genome shotgun (WGS) entry which is preliminary data.</text>
</comment>
<dbReference type="InterPro" id="IPR027417">
    <property type="entry name" value="P-loop_NTPase"/>
</dbReference>
<accession>K0TFV5</accession>
<dbReference type="EMBL" id="AGNL01010110">
    <property type="protein sequence ID" value="EJK69412.1"/>
    <property type="molecule type" value="Genomic_DNA"/>
</dbReference>
<sequence>MYNPSLSRMSIQEYAKSRYIENNFMTRYLIDKPGGKLTHADMLLAKKIIKFKCIVGLYDDIAESSDRFARYFGWRVDGPSARCARRVAAAGDRAVLGHPTSTRGENDRMSADTAVRAGSAAWNALAAQNRFDVELYEFARRIYRAQGEQIFDVAAARAGGGDVVGTGMEGVAAAAPAAMAPVAAEPEMVVETPASTNNRSDPSGRRDGDSGGARQEALDHDISDGMHCIEKGATIRTDGGAVGDGARDTEPSLEKERAGKDACAYNNQPYAGFVSNSNRRG</sequence>
<proteinExistence type="predicted"/>
<reference evidence="2 3" key="1">
    <citation type="journal article" date="2012" name="Genome Biol.">
        <title>Genome and low-iron response of an oceanic diatom adapted to chronic iron limitation.</title>
        <authorList>
            <person name="Lommer M."/>
            <person name="Specht M."/>
            <person name="Roy A.S."/>
            <person name="Kraemer L."/>
            <person name="Andreson R."/>
            <person name="Gutowska M.A."/>
            <person name="Wolf J."/>
            <person name="Bergner S.V."/>
            <person name="Schilhabel M.B."/>
            <person name="Klostermeier U.C."/>
            <person name="Beiko R.G."/>
            <person name="Rosenstiel P."/>
            <person name="Hippler M."/>
            <person name="Laroche J."/>
        </authorList>
    </citation>
    <scope>NUCLEOTIDE SEQUENCE [LARGE SCALE GENOMIC DNA]</scope>
    <source>
        <strain evidence="2 3">CCMP1005</strain>
    </source>
</reference>
<dbReference type="PANTHER" id="PTHR32301:SF6">
    <property type="entry name" value="GOLVESIN-RELATED"/>
    <property type="match status" value="1"/>
</dbReference>
<dbReference type="PANTHER" id="PTHR32301">
    <property type="entry name" value="COUNTIN RECEPTOR CNR3-RELATED"/>
    <property type="match status" value="1"/>
</dbReference>
<evidence type="ECO:0000313" key="3">
    <source>
        <dbReference type="Proteomes" id="UP000266841"/>
    </source>
</evidence>
<feature type="region of interest" description="Disordered" evidence="1">
    <location>
        <begin position="191"/>
        <end position="216"/>
    </location>
</feature>
<dbReference type="Proteomes" id="UP000266841">
    <property type="component" value="Unassembled WGS sequence"/>
</dbReference>